<keyword evidence="2" id="KW-1185">Reference proteome</keyword>
<evidence type="ECO:0000313" key="2">
    <source>
        <dbReference type="Proteomes" id="UP000254554"/>
    </source>
</evidence>
<dbReference type="RefSeq" id="WP_010655086.1">
    <property type="nucleotide sequence ID" value="NZ_JAPHOO010000002.1"/>
</dbReference>
<dbReference type="AlphaFoldDB" id="A0A377GDT1"/>
<proteinExistence type="predicted"/>
<dbReference type="OrthoDB" id="9917008at2"/>
<protein>
    <submittedName>
        <fullName evidence="1">Uncharacterized protein</fullName>
    </submittedName>
</protein>
<dbReference type="EMBL" id="UGGT01000001">
    <property type="protein sequence ID" value="STO22966.1"/>
    <property type="molecule type" value="Genomic_DNA"/>
</dbReference>
<dbReference type="Proteomes" id="UP000254554">
    <property type="component" value="Unassembled WGS sequence"/>
</dbReference>
<sequence>MFSKHSRKSLPSIRYGLFHYTKPFDYRKTAKEIQEIASKYSFSFRDNEVKALNYLFTNHFITLEQADMLAEQLVNWKGIFEGQLSTYFTDDHMDALIALMQDQQVRQISIGDVVNNIHLLTSDQARRVANGLTREEAMTNLPFDNIDQEQQFNI</sequence>
<gene>
    <name evidence="1" type="ORF">NCTC11370_03068</name>
</gene>
<dbReference type="GeneID" id="93293948"/>
<name>A0A377GDT1_9GAMM</name>
<organism evidence="1 2">
    <name type="scientific">Fluoribacter dumoffii</name>
    <dbReference type="NCBI Taxonomy" id="463"/>
    <lineage>
        <taxon>Bacteria</taxon>
        <taxon>Pseudomonadati</taxon>
        <taxon>Pseudomonadota</taxon>
        <taxon>Gammaproteobacteria</taxon>
        <taxon>Legionellales</taxon>
        <taxon>Legionellaceae</taxon>
        <taxon>Fluoribacter</taxon>
    </lineage>
</organism>
<evidence type="ECO:0000313" key="1">
    <source>
        <dbReference type="EMBL" id="STO22966.1"/>
    </source>
</evidence>
<reference evidence="1 2" key="1">
    <citation type="submission" date="2018-06" db="EMBL/GenBank/DDBJ databases">
        <authorList>
            <consortium name="Pathogen Informatics"/>
            <person name="Doyle S."/>
        </authorList>
    </citation>
    <scope>NUCLEOTIDE SEQUENCE [LARGE SCALE GENOMIC DNA]</scope>
    <source>
        <strain evidence="1 2">NCTC11370</strain>
    </source>
</reference>
<accession>A0A377GDT1</accession>